<organism evidence="1 2">
    <name type="scientific">Acaulospora colombiana</name>
    <dbReference type="NCBI Taxonomy" id="27376"/>
    <lineage>
        <taxon>Eukaryota</taxon>
        <taxon>Fungi</taxon>
        <taxon>Fungi incertae sedis</taxon>
        <taxon>Mucoromycota</taxon>
        <taxon>Glomeromycotina</taxon>
        <taxon>Glomeromycetes</taxon>
        <taxon>Diversisporales</taxon>
        <taxon>Acaulosporaceae</taxon>
        <taxon>Acaulospora</taxon>
    </lineage>
</organism>
<protein>
    <submittedName>
        <fullName evidence="1">10383_t:CDS:1</fullName>
    </submittedName>
</protein>
<evidence type="ECO:0000313" key="2">
    <source>
        <dbReference type="Proteomes" id="UP000789525"/>
    </source>
</evidence>
<proteinExistence type="predicted"/>
<keyword evidence="2" id="KW-1185">Reference proteome</keyword>
<evidence type="ECO:0000313" key="1">
    <source>
        <dbReference type="EMBL" id="CAG8486101.1"/>
    </source>
</evidence>
<accession>A0ACA9KQI0</accession>
<sequence length="757" mass="83982">MIGLYFKLHNVHRPVTMKRPPTPASTSGSEHGYFSSDDDVCSIEDLSSVSRKRKSDDSAVSNGKRRCGNNGRASPIEDHHYTSRRKPSLNSGISPQVHIHHNNNSSYNGRIMGTPTIPLTSVFSGQYNNDGSAPSVNLAAPNPQSSSSISALLNPTPNNSVGPQLAPITSGQTAPIETTSAQGMPIGLPIPMSTTTTMTAHHHPSQPIIPPMSNATPDPNLTHQVLQAHRQELQREVSHLSMLLNRTTAILVGLDQAMASNVANRGGVENTHSCMTYGSSPDNGSLLGNNRSHYSNIGLPTPPVNTISLGFIARSCAKQLTKKVNGRKILEARKKMEVENSSPIIPNRILEQGEYVNPGSTYPLSTPFITPPINPNRQRPVLNNSRFGARNNENNFRPVGIQDDLSVPGFPGSWENANGQIPNTLTSDQQYVTSLRFTYRTPLNAEPLFTQMRENIEAMPEAERSQRNRIPPVGVPQETRPRRMLPQTPKLSGSDSRLRPQLQQPQRLQPPPSSWQQQQQRALNSSQDQYNNQPLRSYTRRSRSQPQLHPLPLPPFGDYTEIPPVPVIPQANRQVVRQSTLDERSLPPIIGKNPRDLPLRQLISIQNMNEVSSATKSNDNTRVQSAQYESSISQYSNSDEEISSFRQSGASMLSDDDVFVKIIPRSKSTQDLRNANLSYIMDVNREGSTYIGMQPLLQPGSNNSRRTLNDPNYNRMIDNGYVNNTVAVNANNNYRNNGQLLYEQRTQKAINNSRRYY</sequence>
<reference evidence="1" key="1">
    <citation type="submission" date="2021-06" db="EMBL/GenBank/DDBJ databases">
        <authorList>
            <person name="Kallberg Y."/>
            <person name="Tangrot J."/>
            <person name="Rosling A."/>
        </authorList>
    </citation>
    <scope>NUCLEOTIDE SEQUENCE</scope>
    <source>
        <strain evidence="1">CL356</strain>
    </source>
</reference>
<gene>
    <name evidence="1" type="ORF">ACOLOM_LOCUS2191</name>
</gene>
<name>A0ACA9KQI0_9GLOM</name>
<comment type="caution">
    <text evidence="1">The sequence shown here is derived from an EMBL/GenBank/DDBJ whole genome shotgun (WGS) entry which is preliminary data.</text>
</comment>
<dbReference type="EMBL" id="CAJVPT010002712">
    <property type="protein sequence ID" value="CAG8486101.1"/>
    <property type="molecule type" value="Genomic_DNA"/>
</dbReference>
<dbReference type="Proteomes" id="UP000789525">
    <property type="component" value="Unassembled WGS sequence"/>
</dbReference>